<evidence type="ECO:0000313" key="9">
    <source>
        <dbReference type="EMBL" id="KAG5275417.1"/>
    </source>
</evidence>
<feature type="transmembrane region" description="Helical" evidence="7">
    <location>
        <begin position="127"/>
        <end position="152"/>
    </location>
</feature>
<accession>A0AAV6GN74</accession>
<evidence type="ECO:0000259" key="8">
    <source>
        <dbReference type="SMART" id="SM00244"/>
    </source>
</evidence>
<organism evidence="9 10">
    <name type="scientific">Alosa alosa</name>
    <name type="common">allis shad</name>
    <dbReference type="NCBI Taxonomy" id="278164"/>
    <lineage>
        <taxon>Eukaryota</taxon>
        <taxon>Metazoa</taxon>
        <taxon>Chordata</taxon>
        <taxon>Craniata</taxon>
        <taxon>Vertebrata</taxon>
        <taxon>Euteleostomi</taxon>
        <taxon>Actinopterygii</taxon>
        <taxon>Neopterygii</taxon>
        <taxon>Teleostei</taxon>
        <taxon>Clupei</taxon>
        <taxon>Clupeiformes</taxon>
        <taxon>Clupeoidei</taxon>
        <taxon>Clupeidae</taxon>
        <taxon>Alosa</taxon>
    </lineage>
</organism>
<feature type="compositionally biased region" description="Basic and acidic residues" evidence="6">
    <location>
        <begin position="8"/>
        <end position="30"/>
    </location>
</feature>
<evidence type="ECO:0000256" key="2">
    <source>
        <dbReference type="ARBA" id="ARBA00008164"/>
    </source>
</evidence>
<dbReference type="AlphaFoldDB" id="A0AAV6GN74"/>
<dbReference type="FunFam" id="3.30.479.30:FF:000004">
    <property type="entry name" value="Putative membrane protease family, stomatin"/>
    <property type="match status" value="1"/>
</dbReference>
<dbReference type="Gene3D" id="6.10.250.2090">
    <property type="match status" value="1"/>
</dbReference>
<evidence type="ECO:0000256" key="1">
    <source>
        <dbReference type="ARBA" id="ARBA00004370"/>
    </source>
</evidence>
<evidence type="ECO:0000256" key="7">
    <source>
        <dbReference type="SAM" id="Phobius"/>
    </source>
</evidence>
<dbReference type="SUPFAM" id="SSF117892">
    <property type="entry name" value="Band 7/SPFH domain"/>
    <property type="match status" value="1"/>
</dbReference>
<keyword evidence="7" id="KW-1133">Transmembrane helix</keyword>
<protein>
    <recommendedName>
        <fullName evidence="5">Podocin</fullName>
    </recommendedName>
</protein>
<dbReference type="InterPro" id="IPR001972">
    <property type="entry name" value="Stomatin_HflK_fam"/>
</dbReference>
<dbReference type="InterPro" id="IPR036013">
    <property type="entry name" value="Band_7/SPFH_dom_sf"/>
</dbReference>
<comment type="function">
    <text evidence="4">Plays a role in the regulation of glomerular permeability, acting probably as a linker between the plasma membrane and the cytoskeleton.</text>
</comment>
<evidence type="ECO:0000256" key="6">
    <source>
        <dbReference type="SAM" id="MobiDB-lite"/>
    </source>
</evidence>
<keyword evidence="7" id="KW-0812">Transmembrane</keyword>
<comment type="subcellular location">
    <subcellularLocation>
        <location evidence="1">Membrane</location>
    </subcellularLocation>
</comment>
<feature type="domain" description="Band 7" evidence="8">
    <location>
        <begin position="147"/>
        <end position="306"/>
    </location>
</feature>
<dbReference type="Proteomes" id="UP000823561">
    <property type="component" value="Chromosome 9"/>
</dbReference>
<dbReference type="PANTHER" id="PTHR10264:SF127">
    <property type="entry name" value="PODOCIN"/>
    <property type="match status" value="1"/>
</dbReference>
<sequence>MLPSADNEVERRVKAEVIHHTSRPPRDKKINPSSAAKGHRHQVSRPSRPPQPPKRKDKVKNKETLTENLTQSSEPAAPEGEAKVASTVVNVDMVREKEEQHEEFLGLLESGCQEEGVKPRNMGVCEFLLLVLVVTVVILLFPLSIWFCLQIVREHERAMIFRFGHLLQRKPRGPGLIFTLPFLDVCHKIDIRLKMLKVPTHTVVTKDLVSTELSTVCFYRIENLFLCYASLAMVPSILEGLMQVSNKEILAHHTFTEILLDRKMIAQKIQVSLDSAVCIWGIKVERADIEDIYLPPELQHNFAIEAEAKRQAHIKVIAAEGERAACEALRASTDALSGSPGTLQLRLLQLLHSLQTERSSLVLNLPRGALQLPTDLPSLPNIILPPVTMTQQSPVGDASDSPMM</sequence>
<dbReference type="PRINTS" id="PR00721">
    <property type="entry name" value="STOMATIN"/>
</dbReference>
<name>A0AAV6GN74_9TELE</name>
<dbReference type="InterPro" id="IPR001107">
    <property type="entry name" value="Band_7"/>
</dbReference>
<proteinExistence type="inferred from homology"/>
<evidence type="ECO:0000256" key="5">
    <source>
        <dbReference type="ARBA" id="ARBA00071670"/>
    </source>
</evidence>
<gene>
    <name evidence="9" type="ORF">AALO_G00120070</name>
</gene>
<comment type="caution">
    <text evidence="9">The sequence shown here is derived from an EMBL/GenBank/DDBJ whole genome shotgun (WGS) entry which is preliminary data.</text>
</comment>
<dbReference type="SMART" id="SM00244">
    <property type="entry name" value="PHB"/>
    <property type="match status" value="1"/>
</dbReference>
<feature type="region of interest" description="Disordered" evidence="6">
    <location>
        <begin position="1"/>
        <end position="84"/>
    </location>
</feature>
<dbReference type="EMBL" id="JADWDJ010000009">
    <property type="protein sequence ID" value="KAG5275417.1"/>
    <property type="molecule type" value="Genomic_DNA"/>
</dbReference>
<dbReference type="GO" id="GO:0009898">
    <property type="term" value="C:cytoplasmic side of plasma membrane"/>
    <property type="evidence" value="ECO:0007669"/>
    <property type="project" value="UniProtKB-ARBA"/>
</dbReference>
<dbReference type="InterPro" id="IPR043202">
    <property type="entry name" value="Band-7_stomatin-like"/>
</dbReference>
<evidence type="ECO:0000256" key="4">
    <source>
        <dbReference type="ARBA" id="ARBA00053394"/>
    </source>
</evidence>
<evidence type="ECO:0000256" key="3">
    <source>
        <dbReference type="ARBA" id="ARBA00023136"/>
    </source>
</evidence>
<keyword evidence="3 7" id="KW-0472">Membrane</keyword>
<reference evidence="9" key="1">
    <citation type="submission" date="2020-10" db="EMBL/GenBank/DDBJ databases">
        <title>Chromosome-scale genome assembly of the Allis shad, Alosa alosa.</title>
        <authorList>
            <person name="Margot Z."/>
            <person name="Christophe K."/>
            <person name="Cabau C."/>
            <person name="Louis A."/>
            <person name="Berthelot C."/>
            <person name="Parey E."/>
            <person name="Roest Crollius H."/>
            <person name="Montfort J."/>
            <person name="Robinson-Rechavi M."/>
            <person name="Bucao C."/>
            <person name="Bouchez O."/>
            <person name="Gislard M."/>
            <person name="Lluch J."/>
            <person name="Milhes M."/>
            <person name="Lampietro C."/>
            <person name="Lopez Roques C."/>
            <person name="Donnadieu C."/>
            <person name="Braasch I."/>
            <person name="Desvignes T."/>
            <person name="Postlethwait J."/>
            <person name="Bobe J."/>
            <person name="Guiguen Y."/>
        </authorList>
    </citation>
    <scope>NUCLEOTIDE SEQUENCE</scope>
    <source>
        <strain evidence="9">M-15738</strain>
        <tissue evidence="9">Blood</tissue>
    </source>
</reference>
<dbReference type="Pfam" id="PF01145">
    <property type="entry name" value="Band_7"/>
    <property type="match status" value="1"/>
</dbReference>
<dbReference type="Gene3D" id="3.30.479.30">
    <property type="entry name" value="Band 7 domain"/>
    <property type="match status" value="1"/>
</dbReference>
<dbReference type="PANTHER" id="PTHR10264">
    <property type="entry name" value="BAND 7 PROTEIN-RELATED"/>
    <property type="match status" value="1"/>
</dbReference>
<comment type="similarity">
    <text evidence="2">Belongs to the band 7/mec-2 family.</text>
</comment>
<evidence type="ECO:0000313" key="10">
    <source>
        <dbReference type="Proteomes" id="UP000823561"/>
    </source>
</evidence>
<keyword evidence="10" id="KW-1185">Reference proteome</keyword>